<dbReference type="Pfam" id="PF03009">
    <property type="entry name" value="GDPD"/>
    <property type="match status" value="1"/>
</dbReference>
<organism evidence="2 3">
    <name type="scientific">Bosea rubneri</name>
    <dbReference type="NCBI Taxonomy" id="3075434"/>
    <lineage>
        <taxon>Bacteria</taxon>
        <taxon>Pseudomonadati</taxon>
        <taxon>Pseudomonadota</taxon>
        <taxon>Alphaproteobacteria</taxon>
        <taxon>Hyphomicrobiales</taxon>
        <taxon>Boseaceae</taxon>
        <taxon>Bosea</taxon>
    </lineage>
</organism>
<evidence type="ECO:0000313" key="3">
    <source>
        <dbReference type="Proteomes" id="UP001254257"/>
    </source>
</evidence>
<dbReference type="SUPFAM" id="SSF51695">
    <property type="entry name" value="PLC-like phosphodiesterases"/>
    <property type="match status" value="1"/>
</dbReference>
<name>A0ABU3SFE8_9HYPH</name>
<evidence type="ECO:0000313" key="2">
    <source>
        <dbReference type="EMBL" id="MDU0343522.1"/>
    </source>
</evidence>
<keyword evidence="3" id="KW-1185">Reference proteome</keyword>
<dbReference type="PANTHER" id="PTHR43805:SF1">
    <property type="entry name" value="GP-PDE DOMAIN-CONTAINING PROTEIN"/>
    <property type="match status" value="1"/>
</dbReference>
<reference evidence="2 3" key="1">
    <citation type="submission" date="2023-09" db="EMBL/GenBank/DDBJ databases">
        <title>Whole genome shotgun sequencing (WGS) of Bosea sp. ZW T0_25, isolated from stored onions (Allium cepa).</title>
        <authorList>
            <person name="Stoll D.A."/>
            <person name="Huch M."/>
        </authorList>
    </citation>
    <scope>NUCLEOTIDE SEQUENCE [LARGE SCALE GENOMIC DNA]</scope>
    <source>
        <strain evidence="2 3">ZW T0_25</strain>
    </source>
</reference>
<dbReference type="InterPro" id="IPR017946">
    <property type="entry name" value="PLC-like_Pdiesterase_TIM-brl"/>
</dbReference>
<gene>
    <name evidence="2" type="ORF">RKE40_26850</name>
</gene>
<dbReference type="PROSITE" id="PS51704">
    <property type="entry name" value="GP_PDE"/>
    <property type="match status" value="1"/>
</dbReference>
<sequence>MKRFALYVLLALGLIAGLAAFQNSSLLAPKLTERPVLLAHRGLAQTYSAEGIDAATCTATRIDPPEHRYIENTIASMEAAFAAGADIVEIDVHPTRDGQFAVFHDWTLECRTNGAGTTRDKTMAELKALDIGHGYTADGGKSFPFRGQGVGLMPSLDEVLDRLPNQRLLINVKSRDAQEGRSLAQRLSQLPPERLARLMVYGGEPPVAALREALPSLVTMSAQAEKRCLMRYLAMGWAGITPDECAKQLLLIPSNYTKWLWGWPERFTARMRAVGSEVIVAGPLVGGEVSTGIDRPEDLARLGRPLPGIWTNRIDRIAPLVKAATP</sequence>
<dbReference type="InterPro" id="IPR030395">
    <property type="entry name" value="GP_PDE_dom"/>
</dbReference>
<evidence type="ECO:0000259" key="1">
    <source>
        <dbReference type="PROSITE" id="PS51704"/>
    </source>
</evidence>
<dbReference type="EMBL" id="JAWDID010000072">
    <property type="protein sequence ID" value="MDU0343522.1"/>
    <property type="molecule type" value="Genomic_DNA"/>
</dbReference>
<feature type="domain" description="GP-PDE" evidence="1">
    <location>
        <begin position="51"/>
        <end position="321"/>
    </location>
</feature>
<proteinExistence type="predicted"/>
<comment type="caution">
    <text evidence="2">The sequence shown here is derived from an EMBL/GenBank/DDBJ whole genome shotgun (WGS) entry which is preliminary data.</text>
</comment>
<dbReference type="Proteomes" id="UP001254257">
    <property type="component" value="Unassembled WGS sequence"/>
</dbReference>
<accession>A0ABU3SFE8</accession>
<protein>
    <submittedName>
        <fullName evidence="2">Glycerophosphodiester phosphodiesterase family protein</fullName>
    </submittedName>
</protein>
<dbReference type="PANTHER" id="PTHR43805">
    <property type="entry name" value="GLYCEROPHOSPHORYL DIESTER PHOSPHODIESTERASE"/>
    <property type="match status" value="1"/>
</dbReference>
<dbReference type="RefSeq" id="WP_316021233.1">
    <property type="nucleotide sequence ID" value="NZ_JAWDID010000072.1"/>
</dbReference>
<dbReference type="Gene3D" id="3.20.20.190">
    <property type="entry name" value="Phosphatidylinositol (PI) phosphodiesterase"/>
    <property type="match status" value="1"/>
</dbReference>